<keyword evidence="3 8" id="KW-0547">Nucleotide-binding</keyword>
<evidence type="ECO:0000256" key="2">
    <source>
        <dbReference type="ARBA" id="ARBA00022598"/>
    </source>
</evidence>
<dbReference type="InterPro" id="IPR005148">
    <property type="entry name" value="Arg-tRNA-synth_N"/>
</dbReference>
<dbReference type="GO" id="GO:0005524">
    <property type="term" value="F:ATP binding"/>
    <property type="evidence" value="ECO:0007669"/>
    <property type="project" value="UniProtKB-UniRule"/>
</dbReference>
<evidence type="ECO:0000256" key="6">
    <source>
        <dbReference type="ARBA" id="ARBA00023146"/>
    </source>
</evidence>
<dbReference type="PANTHER" id="PTHR11956">
    <property type="entry name" value="ARGINYL-TRNA SYNTHETASE"/>
    <property type="match status" value="1"/>
</dbReference>
<sequence>MYKSTAAELLAKALNKSAEETIKQIERPKQLQHGDYAFPCFALAKEKRQSPQSIAAELAAELSHEEFSAITAVGGYVNFTLDKKLAGSSVLKDILQQRAAYGNTAIGQGQTVTIDLSSPNIAKPFSMGHLRSTVIGNSISLLLEKQGYDVVRINHVGDWGTQFGKLICAYEKWGEEEKVRANTIPELLKLYVRFHEEAAQDEQLEQEGRDWFRKLEQGDAYANKLWRWFRDVSMEEFGRVYELMGVHFDSDAGEAFYNDKMERVVKELEQKNLLSLSEGAQVVRLDEFDLPPSLIKKKDGATLYATRDLTAAIYRKETYKFSKSLYVVGHEQSLHFQQLKLVLEKMGYAWSDGITHIPFGMVLQDGKKMSTRKGKLVLLDKVLEQAIQLAAANIAEKNPNLADKEEVARQVGVGAVLFHDLKHERIHDFEFSLEDMLRVEGETGPYVQYTHARASTLLSKGGKNQGGPEVDGETAAAAWPMLSLLLQFPDAVNNAAINYDPSRIAKYVIDLAQAFNSYYGKVRILEEDEKIGARLTVVAAVASVLEEGLRLLGIRAPRQM</sequence>
<comment type="subunit">
    <text evidence="8">Monomer.</text>
</comment>
<dbReference type="SMART" id="SM01016">
    <property type="entry name" value="Arg_tRNA_synt_N"/>
    <property type="match status" value="1"/>
</dbReference>
<dbReference type="Gene3D" id="3.30.1360.70">
    <property type="entry name" value="Arginyl tRNA synthetase N-terminal domain"/>
    <property type="match status" value="1"/>
</dbReference>
<keyword evidence="4 8" id="KW-0067">ATP-binding</keyword>
<dbReference type="Pfam" id="PF05746">
    <property type="entry name" value="DALR_1"/>
    <property type="match status" value="1"/>
</dbReference>
<dbReference type="GO" id="GO:0006420">
    <property type="term" value="P:arginyl-tRNA aminoacylation"/>
    <property type="evidence" value="ECO:0007669"/>
    <property type="project" value="UniProtKB-UniRule"/>
</dbReference>
<name>A0A075LFP2_9BACI</name>
<dbReference type="SMART" id="SM00836">
    <property type="entry name" value="DALR_1"/>
    <property type="match status" value="1"/>
</dbReference>
<dbReference type="Pfam" id="PF03485">
    <property type="entry name" value="Arg_tRNA_synt_N"/>
    <property type="match status" value="1"/>
</dbReference>
<evidence type="ECO:0000256" key="1">
    <source>
        <dbReference type="ARBA" id="ARBA00005594"/>
    </source>
</evidence>
<dbReference type="Gene3D" id="1.10.730.10">
    <property type="entry name" value="Isoleucyl-tRNA Synthetase, Domain 1"/>
    <property type="match status" value="1"/>
</dbReference>
<dbReference type="AlphaFoldDB" id="A0A075LFP2"/>
<dbReference type="CDD" id="cd07956">
    <property type="entry name" value="Anticodon_Ia_Arg"/>
    <property type="match status" value="1"/>
</dbReference>
<comment type="similarity">
    <text evidence="1 8 9">Belongs to the class-I aminoacyl-tRNA synthetase family.</text>
</comment>
<evidence type="ECO:0000259" key="11">
    <source>
        <dbReference type="SMART" id="SM01016"/>
    </source>
</evidence>
<dbReference type="PRINTS" id="PR01038">
    <property type="entry name" value="TRNASYNTHARG"/>
</dbReference>
<evidence type="ECO:0000313" key="13">
    <source>
        <dbReference type="Proteomes" id="UP000027980"/>
    </source>
</evidence>
<dbReference type="PANTHER" id="PTHR11956:SF5">
    <property type="entry name" value="ARGININE--TRNA LIGASE, CYTOPLASMIC"/>
    <property type="match status" value="1"/>
</dbReference>
<comment type="subcellular location">
    <subcellularLocation>
        <location evidence="8">Cytoplasm</location>
    </subcellularLocation>
</comment>
<evidence type="ECO:0000313" key="12">
    <source>
        <dbReference type="EMBL" id="AIF65505.1"/>
    </source>
</evidence>
<dbReference type="Proteomes" id="UP000027980">
    <property type="component" value="Chromosome"/>
</dbReference>
<dbReference type="KEGG" id="tap:GZ22_01740"/>
<dbReference type="EMBL" id="CP008876">
    <property type="protein sequence ID" value="AIF65505.1"/>
    <property type="molecule type" value="Genomic_DNA"/>
</dbReference>
<dbReference type="SUPFAM" id="SSF52374">
    <property type="entry name" value="Nucleotidylyl transferase"/>
    <property type="match status" value="1"/>
</dbReference>
<reference evidence="12 13" key="1">
    <citation type="submission" date="2014-07" db="EMBL/GenBank/DDBJ databases">
        <title>Complete genome sequence of a moderately halophilic bacterium Terribacillus aidingensis MP602, isolated from Cryptomeria fortunei in Tianmu mountain in China.</title>
        <authorList>
            <person name="Wang Y."/>
            <person name="Lu P."/>
            <person name="Zhang L."/>
        </authorList>
    </citation>
    <scope>NUCLEOTIDE SEQUENCE [LARGE SCALE GENOMIC DNA]</scope>
    <source>
        <strain evidence="12 13">MP602</strain>
    </source>
</reference>
<evidence type="ECO:0000256" key="3">
    <source>
        <dbReference type="ARBA" id="ARBA00022741"/>
    </source>
</evidence>
<evidence type="ECO:0000256" key="4">
    <source>
        <dbReference type="ARBA" id="ARBA00022840"/>
    </source>
</evidence>
<dbReference type="FunFam" id="3.40.50.620:FF:000116">
    <property type="entry name" value="Arginine--tRNA ligase"/>
    <property type="match status" value="1"/>
</dbReference>
<feature type="domain" description="DALR anticodon binding" evidence="10">
    <location>
        <begin position="447"/>
        <end position="560"/>
    </location>
</feature>
<dbReference type="InterPro" id="IPR001278">
    <property type="entry name" value="Arg-tRNA-ligase"/>
</dbReference>
<gene>
    <name evidence="8" type="primary">argS</name>
    <name evidence="12" type="ORF">GZ22_01740</name>
</gene>
<organism evidence="12 13">
    <name type="scientific">Terribacillus saccharophilus</name>
    <dbReference type="NCBI Taxonomy" id="361277"/>
    <lineage>
        <taxon>Bacteria</taxon>
        <taxon>Bacillati</taxon>
        <taxon>Bacillota</taxon>
        <taxon>Bacilli</taxon>
        <taxon>Bacillales</taxon>
        <taxon>Bacillaceae</taxon>
        <taxon>Terribacillus</taxon>
    </lineage>
</organism>
<evidence type="ECO:0000256" key="5">
    <source>
        <dbReference type="ARBA" id="ARBA00022917"/>
    </source>
</evidence>
<protein>
    <recommendedName>
        <fullName evidence="8">Arginine--tRNA ligase</fullName>
        <ecNumber evidence="8">6.1.1.19</ecNumber>
    </recommendedName>
    <alternativeName>
        <fullName evidence="8">Arginyl-tRNA synthetase</fullName>
        <shortName evidence="8">ArgRS</shortName>
    </alternativeName>
</protein>
<dbReference type="InterPro" id="IPR035684">
    <property type="entry name" value="ArgRS_core"/>
</dbReference>
<evidence type="ECO:0000256" key="9">
    <source>
        <dbReference type="RuleBase" id="RU363038"/>
    </source>
</evidence>
<dbReference type="Gene3D" id="3.40.50.620">
    <property type="entry name" value="HUPs"/>
    <property type="match status" value="1"/>
</dbReference>
<dbReference type="CDD" id="cd00671">
    <property type="entry name" value="ArgRS_core"/>
    <property type="match status" value="1"/>
</dbReference>
<dbReference type="GeneID" id="34222339"/>
<keyword evidence="8" id="KW-0963">Cytoplasm</keyword>
<dbReference type="HAMAP" id="MF_00123">
    <property type="entry name" value="Arg_tRNA_synth"/>
    <property type="match status" value="1"/>
</dbReference>
<dbReference type="InterPro" id="IPR009080">
    <property type="entry name" value="tRNAsynth_Ia_anticodon-bd"/>
</dbReference>
<dbReference type="InterPro" id="IPR008909">
    <property type="entry name" value="DALR_anticod-bd"/>
</dbReference>
<accession>A0A075LFP2</accession>
<keyword evidence="2 8" id="KW-0436">Ligase</keyword>
<keyword evidence="5 8" id="KW-0648">Protein biosynthesis</keyword>
<dbReference type="SUPFAM" id="SSF47323">
    <property type="entry name" value="Anticodon-binding domain of a subclass of class I aminoacyl-tRNA synthetases"/>
    <property type="match status" value="1"/>
</dbReference>
<dbReference type="InterPro" id="IPR036695">
    <property type="entry name" value="Arg-tRNA-synth_N_sf"/>
</dbReference>
<dbReference type="OrthoDB" id="9805987at2"/>
<evidence type="ECO:0000259" key="10">
    <source>
        <dbReference type="SMART" id="SM00836"/>
    </source>
</evidence>
<dbReference type="EC" id="6.1.1.19" evidence="8"/>
<keyword evidence="6 8" id="KW-0030">Aminoacyl-tRNA synthetase</keyword>
<dbReference type="Pfam" id="PF00750">
    <property type="entry name" value="tRNA-synt_1d"/>
    <property type="match status" value="1"/>
</dbReference>
<dbReference type="HOGENOM" id="CLU_006406_6_1_9"/>
<dbReference type="GO" id="GO:0005737">
    <property type="term" value="C:cytoplasm"/>
    <property type="evidence" value="ECO:0007669"/>
    <property type="project" value="UniProtKB-SubCell"/>
</dbReference>
<dbReference type="SUPFAM" id="SSF55190">
    <property type="entry name" value="Arginyl-tRNA synthetase (ArgRS), N-terminal 'additional' domain"/>
    <property type="match status" value="1"/>
</dbReference>
<feature type="short sequence motif" description="'HIGH' region" evidence="8">
    <location>
        <begin position="119"/>
        <end position="129"/>
    </location>
</feature>
<dbReference type="InterPro" id="IPR014729">
    <property type="entry name" value="Rossmann-like_a/b/a_fold"/>
</dbReference>
<dbReference type="RefSeq" id="WP_038558100.1">
    <property type="nucleotide sequence ID" value="NZ_CP008876.1"/>
</dbReference>
<feature type="domain" description="Arginyl tRNA synthetase N-terminal" evidence="11">
    <location>
        <begin position="4"/>
        <end position="81"/>
    </location>
</feature>
<evidence type="ECO:0000256" key="7">
    <source>
        <dbReference type="ARBA" id="ARBA00049339"/>
    </source>
</evidence>
<proteinExistence type="inferred from homology"/>
<comment type="catalytic activity">
    <reaction evidence="7 8">
        <text>tRNA(Arg) + L-arginine + ATP = L-arginyl-tRNA(Arg) + AMP + diphosphate</text>
        <dbReference type="Rhea" id="RHEA:20301"/>
        <dbReference type="Rhea" id="RHEA-COMP:9658"/>
        <dbReference type="Rhea" id="RHEA-COMP:9673"/>
        <dbReference type="ChEBI" id="CHEBI:30616"/>
        <dbReference type="ChEBI" id="CHEBI:32682"/>
        <dbReference type="ChEBI" id="CHEBI:33019"/>
        <dbReference type="ChEBI" id="CHEBI:78442"/>
        <dbReference type="ChEBI" id="CHEBI:78513"/>
        <dbReference type="ChEBI" id="CHEBI:456215"/>
        <dbReference type="EC" id="6.1.1.19"/>
    </reaction>
</comment>
<dbReference type="GO" id="GO:0004814">
    <property type="term" value="F:arginine-tRNA ligase activity"/>
    <property type="evidence" value="ECO:0007669"/>
    <property type="project" value="UniProtKB-UniRule"/>
</dbReference>
<evidence type="ECO:0000256" key="8">
    <source>
        <dbReference type="HAMAP-Rule" id="MF_00123"/>
    </source>
</evidence>
<dbReference type="NCBIfam" id="TIGR00456">
    <property type="entry name" value="argS"/>
    <property type="match status" value="1"/>
</dbReference>